<dbReference type="Gene3D" id="3.40.50.360">
    <property type="match status" value="1"/>
</dbReference>
<dbReference type="GO" id="GO:0009055">
    <property type="term" value="F:electron transfer activity"/>
    <property type="evidence" value="ECO:0007669"/>
    <property type="project" value="InterPro"/>
</dbReference>
<dbReference type="InterPro" id="IPR026816">
    <property type="entry name" value="Flavodoxin_dom"/>
</dbReference>
<feature type="domain" description="Flavodoxin-like" evidence="1">
    <location>
        <begin position="4"/>
        <end position="142"/>
    </location>
</feature>
<sequence>MSGALVLYGSRYGYTRTYAQWIAEDLEGTALDLASATPEDVAEADAVVLGFSDYAGKLTDAAEAERLAPHLDGRALGFFTVSFSGTVSATAEKLDGQLAKNLPTAYAPRRGTVPTGHFRGGIDYSRLSRTHRTAMMGVRTFLKAKPDKSVSDQQMIDSYGGSADYSDRASTADFVAAVRAQRG</sequence>
<accession>A0A199NTI6</accession>
<dbReference type="RefSeq" id="WP_061225458.1">
    <property type="nucleotide sequence ID" value="NZ_JBFBMA010000001.1"/>
</dbReference>
<comment type="caution">
    <text evidence="2">The sequence shown here is derived from an EMBL/GenBank/DDBJ whole genome shotgun (WGS) entry which is preliminary data.</text>
</comment>
<dbReference type="AlphaFoldDB" id="A0A199NTI6"/>
<dbReference type="InterPro" id="IPR001226">
    <property type="entry name" value="Flavodoxin_CS"/>
</dbReference>
<dbReference type="PROSITE" id="PS50902">
    <property type="entry name" value="FLAVODOXIN_LIKE"/>
    <property type="match status" value="1"/>
</dbReference>
<evidence type="ECO:0000259" key="1">
    <source>
        <dbReference type="PROSITE" id="PS50902"/>
    </source>
</evidence>
<name>A0A199NTI6_9MICC</name>
<dbReference type="EMBL" id="LJBJ02000007">
    <property type="protein sequence ID" value="OAX52130.1"/>
    <property type="molecule type" value="Genomic_DNA"/>
</dbReference>
<proteinExistence type="predicted"/>
<dbReference type="GO" id="GO:0010181">
    <property type="term" value="F:FMN binding"/>
    <property type="evidence" value="ECO:0007669"/>
    <property type="project" value="InterPro"/>
</dbReference>
<reference evidence="2" key="1">
    <citation type="submission" date="2016-06" db="EMBL/GenBank/DDBJ databases">
        <title>Identification of putative biosynthetic pathways for the production of bioactive secondary metabolites by the marine actinomycete Kocuria kristinae RUTW2-3.</title>
        <authorList>
            <person name="Waterworth S.C."/>
            <person name="Walmsley T.A."/>
            <person name="Matongo T."/>
            <person name="Davies-Coleman M.T."/>
            <person name="Dorrington R.A."/>
        </authorList>
    </citation>
    <scope>NUCLEOTIDE SEQUENCE [LARGE SCALE GENOMIC DNA]</scope>
    <source>
        <strain evidence="2">RUTW2-3</strain>
    </source>
</reference>
<dbReference type="STRING" id="37923.BK826_00565"/>
<keyword evidence="3" id="KW-1185">Reference proteome</keyword>
<evidence type="ECO:0000313" key="2">
    <source>
        <dbReference type="EMBL" id="OAX52130.1"/>
    </source>
</evidence>
<dbReference type="SUPFAM" id="SSF52218">
    <property type="entry name" value="Flavoproteins"/>
    <property type="match status" value="1"/>
</dbReference>
<dbReference type="InterPro" id="IPR008254">
    <property type="entry name" value="Flavodoxin/NO_synth"/>
</dbReference>
<organism evidence="2 3">
    <name type="scientific">Rothia kristinae</name>
    <dbReference type="NCBI Taxonomy" id="37923"/>
    <lineage>
        <taxon>Bacteria</taxon>
        <taxon>Bacillati</taxon>
        <taxon>Actinomycetota</taxon>
        <taxon>Actinomycetes</taxon>
        <taxon>Micrococcales</taxon>
        <taxon>Micrococcaceae</taxon>
        <taxon>Rothia</taxon>
    </lineage>
</organism>
<dbReference type="PROSITE" id="PS00201">
    <property type="entry name" value="FLAVODOXIN"/>
    <property type="match status" value="1"/>
</dbReference>
<evidence type="ECO:0000313" key="3">
    <source>
        <dbReference type="Proteomes" id="UP000053171"/>
    </source>
</evidence>
<dbReference type="Proteomes" id="UP000053171">
    <property type="component" value="Unassembled WGS sequence"/>
</dbReference>
<dbReference type="InterPro" id="IPR029039">
    <property type="entry name" value="Flavoprotein-like_sf"/>
</dbReference>
<dbReference type="Pfam" id="PF12724">
    <property type="entry name" value="Flavodoxin_5"/>
    <property type="match status" value="1"/>
</dbReference>
<gene>
    <name evidence="2" type="ORF">AN277_0204755</name>
</gene>
<protein>
    <recommendedName>
        <fullName evidence="1">Flavodoxin-like domain-containing protein</fullName>
    </recommendedName>
</protein>